<keyword evidence="2" id="KW-1185">Reference proteome</keyword>
<name>A0ABV1MZ08_9BACI</name>
<comment type="caution">
    <text evidence="1">The sequence shown here is derived from an EMBL/GenBank/DDBJ whole genome shotgun (WGS) entry which is preliminary data.</text>
</comment>
<dbReference type="EMBL" id="JBEGDG010000034">
    <property type="protein sequence ID" value="MEQ6357737.1"/>
    <property type="molecule type" value="Genomic_DNA"/>
</dbReference>
<organism evidence="1 2">
    <name type="scientific">Lysinibacillus zambalensis</name>
    <dbReference type="NCBI Taxonomy" id="3160866"/>
    <lineage>
        <taxon>Bacteria</taxon>
        <taxon>Bacillati</taxon>
        <taxon>Bacillota</taxon>
        <taxon>Bacilli</taxon>
        <taxon>Bacillales</taxon>
        <taxon>Bacillaceae</taxon>
        <taxon>Lysinibacillus</taxon>
    </lineage>
</organism>
<reference evidence="1 2" key="1">
    <citation type="submission" date="2024-06" db="EMBL/GenBank/DDBJ databases">
        <title>Lysinibacillus zambalefons sp. nov., a Novel Firmicute Isolated from the Poon Bato Zambales Hyperalkaline Spring.</title>
        <authorList>
            <person name="Aja J.A."/>
            <person name="Lazaro J.E.H."/>
            <person name="Llorin L.D."/>
            <person name="Lim K.R."/>
            <person name="Teodosio J."/>
            <person name="Dalisay D.S."/>
        </authorList>
    </citation>
    <scope>NUCLEOTIDE SEQUENCE [LARGE SCALE GENOMIC DNA]</scope>
    <source>
        <strain evidence="1 2">M3</strain>
    </source>
</reference>
<proteinExistence type="predicted"/>
<gene>
    <name evidence="1" type="ORF">ABNX05_24325</name>
</gene>
<accession>A0ABV1MZ08</accession>
<evidence type="ECO:0000313" key="1">
    <source>
        <dbReference type="EMBL" id="MEQ6357737.1"/>
    </source>
</evidence>
<evidence type="ECO:0000313" key="2">
    <source>
        <dbReference type="Proteomes" id="UP001478862"/>
    </source>
</evidence>
<sequence length="104" mass="12272">MISTTPNETVLIQTLFEMSGITSEKVNQMLVAIANDAAKPLILFWDINDIMKTTTFSRKFLEDHILNDPRIQRYERQREKGGKRVWLKEPTSKLLQEIIMNEWY</sequence>
<dbReference type="Proteomes" id="UP001478862">
    <property type="component" value="Unassembled WGS sequence"/>
</dbReference>
<dbReference type="RefSeq" id="WP_349662053.1">
    <property type="nucleotide sequence ID" value="NZ_JBEGDG010000034.1"/>
</dbReference>
<protein>
    <submittedName>
        <fullName evidence="1">Uncharacterized protein</fullName>
    </submittedName>
</protein>